<name>A0A934R3F6_9BACT</name>
<feature type="compositionally biased region" description="Low complexity" evidence="1">
    <location>
        <begin position="292"/>
        <end position="321"/>
    </location>
</feature>
<accession>A0A934R3F6</accession>
<dbReference type="AlphaFoldDB" id="A0A934R3F6"/>
<protein>
    <submittedName>
        <fullName evidence="2">Uncharacterized protein</fullName>
    </submittedName>
</protein>
<dbReference type="EMBL" id="JAENIK010000012">
    <property type="protein sequence ID" value="MBK1817683.1"/>
    <property type="molecule type" value="Genomic_DNA"/>
</dbReference>
<dbReference type="Proteomes" id="UP000600139">
    <property type="component" value="Unassembled WGS sequence"/>
</dbReference>
<feature type="compositionally biased region" description="Polar residues" evidence="1">
    <location>
        <begin position="210"/>
        <end position="231"/>
    </location>
</feature>
<evidence type="ECO:0000256" key="1">
    <source>
        <dbReference type="SAM" id="MobiDB-lite"/>
    </source>
</evidence>
<feature type="region of interest" description="Disordered" evidence="1">
    <location>
        <begin position="204"/>
        <end position="327"/>
    </location>
</feature>
<feature type="compositionally biased region" description="Polar residues" evidence="1">
    <location>
        <begin position="274"/>
        <end position="291"/>
    </location>
</feature>
<comment type="caution">
    <text evidence="2">The sequence shown here is derived from an EMBL/GenBank/DDBJ whole genome shotgun (WGS) entry which is preliminary data.</text>
</comment>
<proteinExistence type="predicted"/>
<sequence>MNSLTKIGVGIFAIIIAFSMMSQCGRKNPAQEARVTQSNPAAVEKTTEVVLKEYSKGLNLDAVTLLAKKAKDAADFELLLNTQSEGVNNLDLNDDKKVDYIKVSEYGSGDQRGFSLTTELEPGKVQEIATIEIKREADKATVQTTGNPSLYGPAQYHHSSFGLTDMLLMGWLFSSNRPSYSSPYGYGNYPPSYGGGWNRQAPDSYEGTMKSRTAGSTIRTSKQSVIQQPAVSPNAEKIAAKSRALANPTQSQRSFGSPSGSTSGSQRTSGTASNSRPGTSSNTSTAPSRPTSSFKPAAPSRPSSSGGFGRSSSSGSSRSGGFSRGGK</sequence>
<feature type="compositionally biased region" description="Low complexity" evidence="1">
    <location>
        <begin position="250"/>
        <end position="273"/>
    </location>
</feature>
<organism evidence="2 3">
    <name type="scientific">Luteolibacter yonseiensis</name>
    <dbReference type="NCBI Taxonomy" id="1144680"/>
    <lineage>
        <taxon>Bacteria</taxon>
        <taxon>Pseudomonadati</taxon>
        <taxon>Verrucomicrobiota</taxon>
        <taxon>Verrucomicrobiia</taxon>
        <taxon>Verrucomicrobiales</taxon>
        <taxon>Verrucomicrobiaceae</taxon>
        <taxon>Luteolibacter</taxon>
    </lineage>
</organism>
<keyword evidence="3" id="KW-1185">Reference proteome</keyword>
<evidence type="ECO:0000313" key="2">
    <source>
        <dbReference type="EMBL" id="MBK1817683.1"/>
    </source>
</evidence>
<gene>
    <name evidence="2" type="ORF">JIN84_18840</name>
</gene>
<reference evidence="2" key="1">
    <citation type="submission" date="2021-01" db="EMBL/GenBank/DDBJ databases">
        <title>Modified the classification status of verrucomicrobia.</title>
        <authorList>
            <person name="Feng X."/>
        </authorList>
    </citation>
    <scope>NUCLEOTIDE SEQUENCE</scope>
    <source>
        <strain evidence="2">JCM 18052</strain>
    </source>
</reference>
<evidence type="ECO:0000313" key="3">
    <source>
        <dbReference type="Proteomes" id="UP000600139"/>
    </source>
</evidence>
<dbReference type="RefSeq" id="WP_200352618.1">
    <property type="nucleotide sequence ID" value="NZ_BAABHZ010000001.1"/>
</dbReference>